<protein>
    <submittedName>
        <fullName evidence="4">Perphorin-2</fullName>
    </submittedName>
</protein>
<evidence type="ECO:0000313" key="4">
    <source>
        <dbReference type="EMBL" id="PNH12952.1"/>
    </source>
</evidence>
<reference evidence="4 5" key="1">
    <citation type="journal article" date="2017" name="Mol. Biol. Evol.">
        <title>The 4-celled Tetrabaena socialis nuclear genome reveals the essential components for genetic control of cell number at the origin of multicellularity in the volvocine lineage.</title>
        <authorList>
            <person name="Featherston J."/>
            <person name="Arakaki Y."/>
            <person name="Hanschen E.R."/>
            <person name="Ferris P.J."/>
            <person name="Michod R.E."/>
            <person name="Olson B.J.S.C."/>
            <person name="Nozaki H."/>
            <person name="Durand P.M."/>
        </authorList>
    </citation>
    <scope>NUCLEOTIDE SEQUENCE [LARGE SCALE GENOMIC DNA]</scope>
    <source>
        <strain evidence="4 5">NIES-571</strain>
    </source>
</reference>
<keyword evidence="2" id="KW-1133">Transmembrane helix</keyword>
<accession>A0A2J8AKA9</accession>
<dbReference type="Pfam" id="PF12499">
    <property type="entry name" value="DUF3707"/>
    <property type="match status" value="2"/>
</dbReference>
<organism evidence="4 5">
    <name type="scientific">Tetrabaena socialis</name>
    <dbReference type="NCBI Taxonomy" id="47790"/>
    <lineage>
        <taxon>Eukaryota</taxon>
        <taxon>Viridiplantae</taxon>
        <taxon>Chlorophyta</taxon>
        <taxon>core chlorophytes</taxon>
        <taxon>Chlorophyceae</taxon>
        <taxon>CS clade</taxon>
        <taxon>Chlamydomonadales</taxon>
        <taxon>Tetrabaenaceae</taxon>
        <taxon>Tetrabaena</taxon>
    </lineage>
</organism>
<dbReference type="Proteomes" id="UP000236333">
    <property type="component" value="Unassembled WGS sequence"/>
</dbReference>
<evidence type="ECO:0000313" key="5">
    <source>
        <dbReference type="Proteomes" id="UP000236333"/>
    </source>
</evidence>
<feature type="transmembrane region" description="Helical" evidence="2">
    <location>
        <begin position="80"/>
        <end position="103"/>
    </location>
</feature>
<feature type="compositionally biased region" description="Pro residues" evidence="1">
    <location>
        <begin position="255"/>
        <end position="285"/>
    </location>
</feature>
<dbReference type="AlphaFoldDB" id="A0A2J8AKA9"/>
<keyword evidence="2" id="KW-0472">Membrane</keyword>
<evidence type="ECO:0000256" key="2">
    <source>
        <dbReference type="SAM" id="Phobius"/>
    </source>
</evidence>
<proteinExistence type="predicted"/>
<comment type="caution">
    <text evidence="4">The sequence shown here is derived from an EMBL/GenBank/DDBJ whole genome shotgun (WGS) entry which is preliminary data.</text>
</comment>
<gene>
    <name evidence="4" type="ORF">TSOC_000066</name>
</gene>
<keyword evidence="5" id="KW-1185">Reference proteome</keyword>
<feature type="region of interest" description="Disordered" evidence="1">
    <location>
        <begin position="249"/>
        <end position="285"/>
    </location>
</feature>
<evidence type="ECO:0000259" key="3">
    <source>
        <dbReference type="Pfam" id="PF12499"/>
    </source>
</evidence>
<feature type="domain" description="Pherophorin" evidence="3">
    <location>
        <begin position="415"/>
        <end position="556"/>
    </location>
</feature>
<dbReference type="InterPro" id="IPR024616">
    <property type="entry name" value="Pherophorin"/>
</dbReference>
<dbReference type="EMBL" id="PGGS01000001">
    <property type="protein sequence ID" value="PNH12952.1"/>
    <property type="molecule type" value="Genomic_DNA"/>
</dbReference>
<name>A0A2J8AKA9_9CHLO</name>
<evidence type="ECO:0000256" key="1">
    <source>
        <dbReference type="SAM" id="MobiDB-lite"/>
    </source>
</evidence>
<feature type="domain" description="Pherophorin" evidence="3">
    <location>
        <begin position="101"/>
        <end position="246"/>
    </location>
</feature>
<feature type="non-terminal residue" evidence="4">
    <location>
        <position position="1"/>
    </location>
</feature>
<keyword evidence="2" id="KW-0812">Transmembrane</keyword>
<dbReference type="OrthoDB" id="525651at2759"/>
<sequence length="562" mass="59731">YRELHLSTKTHLACAAPYQGELLITAGVPTQYLPAAAGSRWRRDRVNNIGQLVRDIASSLVRKHRNRGCSLRPAGSMGRLSLAVVALCALAAMPAAFAGPFPYCRCIPKGPFEIIRYVDRLDGAFCFEVNKVGCSACGACAGMDLRKVEWNVDPVCRGTTTVTATVNGLAPMQQAFFTAPSDTPAGKAVLKLSGLKLNNTAASGTIICLQLEGKCDSLEKLCVAPKGQPKGICSTAMFNTKDTCCPQSQTGWDFPSPPPPPSPRPSPPPRPVAAPPPPPRPSPPPSPPVSCPVCISINSSTSGYPLTREICDNMAAYVNANWASSVPLTTDFTCTSATPEKVTVCGEAATAAATTAISVIAENTFEIQRLLESLRLSCAFPALGGYFLVVLVDYGTCRALFSFTQDCTQPGTNGFPFCQCNRRPRATPFALEPTIKIRPGANTKSAQYCFTVATVAPYDPTSGCGKSDTLFKAEWFVKNNTRGAVTGVTAAGVSTSWVFDSDAKVFRISNLNWSTAFVSSSKPELCVQLTGITIADFCQDANCAYALFNPNKDCCPMGTSTL</sequence>